<evidence type="ECO:0000256" key="5">
    <source>
        <dbReference type="ARBA" id="ARBA00023163"/>
    </source>
</evidence>
<dbReference type="Gene3D" id="3.30.730.10">
    <property type="entry name" value="AP2/ERF domain"/>
    <property type="match status" value="2"/>
</dbReference>
<reference evidence="10" key="2">
    <citation type="submission" date="2023-06" db="EMBL/GenBank/DDBJ databases">
        <authorList>
            <person name="Ma L."/>
            <person name="Liu K.-W."/>
            <person name="Li Z."/>
            <person name="Hsiao Y.-Y."/>
            <person name="Qi Y."/>
            <person name="Fu T."/>
            <person name="Tang G."/>
            <person name="Zhang D."/>
            <person name="Sun W.-H."/>
            <person name="Liu D.-K."/>
            <person name="Li Y."/>
            <person name="Chen G.-Z."/>
            <person name="Liu X.-D."/>
            <person name="Liao X.-Y."/>
            <person name="Jiang Y.-T."/>
            <person name="Yu X."/>
            <person name="Hao Y."/>
            <person name="Huang J."/>
            <person name="Zhao X.-W."/>
            <person name="Ke S."/>
            <person name="Chen Y.-Y."/>
            <person name="Wu W.-L."/>
            <person name="Hsu J.-L."/>
            <person name="Lin Y.-F."/>
            <person name="Huang M.-D."/>
            <person name="Li C.-Y."/>
            <person name="Huang L."/>
            <person name="Wang Z.-W."/>
            <person name="Zhao X."/>
            <person name="Zhong W.-Y."/>
            <person name="Peng D.-H."/>
            <person name="Ahmad S."/>
            <person name="Lan S."/>
            <person name="Zhang J.-S."/>
            <person name="Tsai W.-C."/>
            <person name="Van De Peer Y."/>
            <person name="Liu Z.-J."/>
        </authorList>
    </citation>
    <scope>NUCLEOTIDE SEQUENCE</scope>
    <source>
        <strain evidence="10">SCP</strain>
        <tissue evidence="10">Leaves</tissue>
    </source>
</reference>
<dbReference type="InterPro" id="IPR001471">
    <property type="entry name" value="AP2/ERF_dom"/>
</dbReference>
<keyword evidence="5" id="KW-0804">Transcription</keyword>
<dbReference type="Pfam" id="PF00847">
    <property type="entry name" value="AP2"/>
    <property type="match status" value="1"/>
</dbReference>
<feature type="compositionally biased region" description="Polar residues" evidence="8">
    <location>
        <begin position="13"/>
        <end position="26"/>
    </location>
</feature>
<dbReference type="PRINTS" id="PR00367">
    <property type="entry name" value="ETHRSPELEMNT"/>
</dbReference>
<keyword evidence="6" id="KW-0539">Nucleus</keyword>
<feature type="compositionally biased region" description="Basic residues" evidence="8">
    <location>
        <begin position="118"/>
        <end position="127"/>
    </location>
</feature>
<organism evidence="10 11">
    <name type="scientific">Acorus gramineus</name>
    <name type="common">Dwarf sweet flag</name>
    <dbReference type="NCBI Taxonomy" id="55184"/>
    <lineage>
        <taxon>Eukaryota</taxon>
        <taxon>Viridiplantae</taxon>
        <taxon>Streptophyta</taxon>
        <taxon>Embryophyta</taxon>
        <taxon>Tracheophyta</taxon>
        <taxon>Spermatophyta</taxon>
        <taxon>Magnoliopsida</taxon>
        <taxon>Liliopsida</taxon>
        <taxon>Acoraceae</taxon>
        <taxon>Acorus</taxon>
    </lineage>
</organism>
<evidence type="ECO:0000259" key="9">
    <source>
        <dbReference type="PROSITE" id="PS51032"/>
    </source>
</evidence>
<accession>A0AAV9B589</accession>
<evidence type="ECO:0000256" key="7">
    <source>
        <dbReference type="ARBA" id="ARBA00037973"/>
    </source>
</evidence>
<feature type="region of interest" description="Disordered" evidence="8">
    <location>
        <begin position="13"/>
        <end position="33"/>
    </location>
</feature>
<dbReference type="GO" id="GO:0005634">
    <property type="term" value="C:nucleus"/>
    <property type="evidence" value="ECO:0007669"/>
    <property type="project" value="UniProtKB-SubCell"/>
</dbReference>
<comment type="subcellular location">
    <subcellularLocation>
        <location evidence="1">Nucleus</location>
    </subcellularLocation>
</comment>
<feature type="compositionally biased region" description="Low complexity" evidence="8">
    <location>
        <begin position="252"/>
        <end position="266"/>
    </location>
</feature>
<proteinExistence type="inferred from homology"/>
<evidence type="ECO:0000313" key="10">
    <source>
        <dbReference type="EMBL" id="KAK1271518.1"/>
    </source>
</evidence>
<dbReference type="PANTHER" id="PTHR32467">
    <property type="entry name" value="AP2-LIKE ETHYLENE-RESPONSIVE TRANSCRIPTION FACTOR"/>
    <property type="match status" value="1"/>
</dbReference>
<evidence type="ECO:0000313" key="11">
    <source>
        <dbReference type="Proteomes" id="UP001179952"/>
    </source>
</evidence>
<dbReference type="Proteomes" id="UP001179952">
    <property type="component" value="Unassembled WGS sequence"/>
</dbReference>
<keyword evidence="3" id="KW-0805">Transcription regulation</keyword>
<evidence type="ECO:0000256" key="1">
    <source>
        <dbReference type="ARBA" id="ARBA00004123"/>
    </source>
</evidence>
<comment type="caution">
    <text evidence="10">The sequence shown here is derived from an EMBL/GenBank/DDBJ whole genome shotgun (WGS) entry which is preliminary data.</text>
</comment>
<gene>
    <name evidence="10" type="ORF">QJS04_geneDACA014144</name>
</gene>
<protein>
    <submittedName>
        <fullName evidence="10">AP2-like ethylene-responsive transcription factor BBM2</fullName>
    </submittedName>
</protein>
<dbReference type="FunFam" id="3.30.730.10:FF:000002">
    <property type="entry name" value="AP2-like ethylene-responsive transcription factor"/>
    <property type="match status" value="1"/>
</dbReference>
<feature type="compositionally biased region" description="Basic and acidic residues" evidence="8">
    <location>
        <begin position="507"/>
        <end position="522"/>
    </location>
</feature>
<feature type="domain" description="AP2/ERF" evidence="9">
    <location>
        <begin position="423"/>
        <end position="481"/>
    </location>
</feature>
<dbReference type="EMBL" id="JAUJYN010000005">
    <property type="protein sequence ID" value="KAK1271518.1"/>
    <property type="molecule type" value="Genomic_DNA"/>
</dbReference>
<keyword evidence="4" id="KW-0238">DNA-binding</keyword>
<feature type="compositionally biased region" description="Gly residues" evidence="8">
    <location>
        <begin position="272"/>
        <end position="285"/>
    </location>
</feature>
<feature type="region of interest" description="Disordered" evidence="8">
    <location>
        <begin position="507"/>
        <end position="532"/>
    </location>
</feature>
<dbReference type="SUPFAM" id="SSF54171">
    <property type="entry name" value="DNA-binding domain"/>
    <property type="match status" value="2"/>
</dbReference>
<evidence type="ECO:0000256" key="4">
    <source>
        <dbReference type="ARBA" id="ARBA00023125"/>
    </source>
</evidence>
<name>A0AAV9B589_ACOGR</name>
<dbReference type="PROSITE" id="PS51032">
    <property type="entry name" value="AP2_ERF"/>
    <property type="match status" value="2"/>
</dbReference>
<dbReference type="AlphaFoldDB" id="A0AAV9B589"/>
<keyword evidence="2" id="KW-0677">Repeat</keyword>
<dbReference type="SMART" id="SM00380">
    <property type="entry name" value="AP2"/>
    <property type="match status" value="2"/>
</dbReference>
<dbReference type="GO" id="GO:0003700">
    <property type="term" value="F:DNA-binding transcription factor activity"/>
    <property type="evidence" value="ECO:0007669"/>
    <property type="project" value="InterPro"/>
</dbReference>
<dbReference type="InterPro" id="IPR016177">
    <property type="entry name" value="DNA-bd_dom_sf"/>
</dbReference>
<dbReference type="FunFam" id="3.30.730.10:FF:000003">
    <property type="entry name" value="AP2-like ethylene-responsive transcription factor ANT"/>
    <property type="match status" value="1"/>
</dbReference>
<dbReference type="InterPro" id="IPR036955">
    <property type="entry name" value="AP2/ERF_dom_sf"/>
</dbReference>
<dbReference type="PANTHER" id="PTHR32467:SF72">
    <property type="entry name" value="AP2-LIKE ETHYLENE-RESPONSIVE TRANSCRIPTION FACTOR BBM"/>
    <property type="match status" value="1"/>
</dbReference>
<reference evidence="10" key="1">
    <citation type="journal article" date="2023" name="Nat. Commun.">
        <title>Diploid and tetraploid genomes of Acorus and the evolution of monocots.</title>
        <authorList>
            <person name="Ma L."/>
            <person name="Liu K.W."/>
            <person name="Li Z."/>
            <person name="Hsiao Y.Y."/>
            <person name="Qi Y."/>
            <person name="Fu T."/>
            <person name="Tang G.D."/>
            <person name="Zhang D."/>
            <person name="Sun W.H."/>
            <person name="Liu D.K."/>
            <person name="Li Y."/>
            <person name="Chen G.Z."/>
            <person name="Liu X.D."/>
            <person name="Liao X.Y."/>
            <person name="Jiang Y.T."/>
            <person name="Yu X."/>
            <person name="Hao Y."/>
            <person name="Huang J."/>
            <person name="Zhao X.W."/>
            <person name="Ke S."/>
            <person name="Chen Y.Y."/>
            <person name="Wu W.L."/>
            <person name="Hsu J.L."/>
            <person name="Lin Y.F."/>
            <person name="Huang M.D."/>
            <person name="Li C.Y."/>
            <person name="Huang L."/>
            <person name="Wang Z.W."/>
            <person name="Zhao X."/>
            <person name="Zhong W.Y."/>
            <person name="Peng D.H."/>
            <person name="Ahmad S."/>
            <person name="Lan S."/>
            <person name="Zhang J.S."/>
            <person name="Tsai W.C."/>
            <person name="Van de Peer Y."/>
            <person name="Liu Z.J."/>
        </authorList>
    </citation>
    <scope>NUCLEOTIDE SEQUENCE</scope>
    <source>
        <strain evidence="10">SCP</strain>
    </source>
</reference>
<dbReference type="CDD" id="cd00018">
    <property type="entry name" value="AP2"/>
    <property type="match status" value="2"/>
</dbReference>
<sequence>MASMNNWLAFSLSPQELPQQTQPQSASRGGLGFGSDGGEVSGDCFDIAAAAAAATADATGPSLGIPTLRPDGSFGILEAFNRPHSSEDWNMKGMEMNCDANYKTGSELSMLVGSSSSSHHHHHHHHQSLSNNEPKLEDFLGGGGGHSFSDHHHQKIQQECDAMAAAAYDSHSAASGGTTGGDYMFPNCSLQLPASNGGGGGSSIGLSMIKSWLRAQPAPPQPSQKVQQDGTDGVGLLGNVGLVSNAQNLSLSMSTGSQSSSSLPMMAAVATNGGGSVGGGGGGGESSSSENNKQKGTVGVDAQTGAVEAVPRKSLDTFGQRTSIYRGVTRHRWTGRYEAHLWDNSCRREGQTRKGRQGGYDKEEKAARAYDLAALKYWGSTTTTNFPISNYEKELEEMKHMTRQEYVASLRRKSSGFSRGASIYRGVTRHHQHGRWQARIGRVAGNKDLYLGTFSTQEEAAEAYDIAAIKFRGLNAVTNFDMSRYDVNSILESSTLPIGGAAKRLKEAEHSEASVDGRRTGSEDPNNLTHFSDPFGAYASAHHHGWPTIAFNQPPPPLNMHYPYGVPQRGGGATAGWCKQEQDLVDLHQLQLGSTNTHHNFFQPSVLHNLIGLDSTSLEHSSGSNSVMGVNGGGGFIGGYGLPVTTVVAPDQSHNGVSTTNQSGFGGGDDNNNNTEVNMLADPYSAARNAYYLSQQSPPTGVVKANGYDNNGWMPASVAAALPTRSGNMAVCHGNPSFTVWNDS</sequence>
<feature type="domain" description="AP2/ERF" evidence="9">
    <location>
        <begin position="324"/>
        <end position="387"/>
    </location>
</feature>
<evidence type="ECO:0000256" key="6">
    <source>
        <dbReference type="ARBA" id="ARBA00023242"/>
    </source>
</evidence>
<comment type="similarity">
    <text evidence="7">Belongs to the AP2/ERF transcription factor family. AP2 subfamily.</text>
</comment>
<evidence type="ECO:0000256" key="8">
    <source>
        <dbReference type="SAM" id="MobiDB-lite"/>
    </source>
</evidence>
<evidence type="ECO:0000256" key="3">
    <source>
        <dbReference type="ARBA" id="ARBA00023015"/>
    </source>
</evidence>
<feature type="region of interest" description="Disordered" evidence="8">
    <location>
        <begin position="111"/>
        <end position="151"/>
    </location>
</feature>
<evidence type="ECO:0000256" key="2">
    <source>
        <dbReference type="ARBA" id="ARBA00022737"/>
    </source>
</evidence>
<feature type="region of interest" description="Disordered" evidence="8">
    <location>
        <begin position="252"/>
        <end position="305"/>
    </location>
</feature>
<dbReference type="GO" id="GO:0003677">
    <property type="term" value="F:DNA binding"/>
    <property type="evidence" value="ECO:0007669"/>
    <property type="project" value="UniProtKB-KW"/>
</dbReference>
<keyword evidence="11" id="KW-1185">Reference proteome</keyword>